<dbReference type="Gene3D" id="3.40.50.1220">
    <property type="entry name" value="TPP-binding domain"/>
    <property type="match status" value="1"/>
</dbReference>
<feature type="binding site" evidence="4">
    <location>
        <position position="148"/>
    </location>
    <ligand>
        <name>Zn(2+)</name>
        <dbReference type="ChEBI" id="CHEBI:29105"/>
    </ligand>
</feature>
<evidence type="ECO:0000256" key="3">
    <source>
        <dbReference type="ARBA" id="ARBA00023027"/>
    </source>
</evidence>
<dbReference type="PANTHER" id="PTHR11085">
    <property type="entry name" value="NAD-DEPENDENT PROTEIN DEACYLASE SIRTUIN-5, MITOCHONDRIAL-RELATED"/>
    <property type="match status" value="1"/>
</dbReference>
<dbReference type="InterPro" id="IPR026591">
    <property type="entry name" value="Sirtuin_cat_small_dom_sf"/>
</dbReference>
<feature type="binding site" evidence="4">
    <location>
        <position position="131"/>
    </location>
    <ligand>
        <name>Zn(2+)</name>
        <dbReference type="ChEBI" id="CHEBI:29105"/>
    </ligand>
</feature>
<comment type="caution">
    <text evidence="6">The sequence shown here is derived from an EMBL/GenBank/DDBJ whole genome shotgun (WGS) entry which is preliminary data.</text>
</comment>
<dbReference type="InterPro" id="IPR003000">
    <property type="entry name" value="Sirtuin"/>
</dbReference>
<dbReference type="InterPro" id="IPR029035">
    <property type="entry name" value="DHS-like_NAD/FAD-binding_dom"/>
</dbReference>
<keyword evidence="4" id="KW-0479">Metal-binding</keyword>
<evidence type="ECO:0000313" key="6">
    <source>
        <dbReference type="EMBL" id="MEN0642131.1"/>
    </source>
</evidence>
<dbReference type="EMBL" id="JBCITK010000001">
    <property type="protein sequence ID" value="MEN0642131.1"/>
    <property type="molecule type" value="Genomic_DNA"/>
</dbReference>
<feature type="binding site" evidence="4">
    <location>
        <position position="128"/>
    </location>
    <ligand>
        <name>Zn(2+)</name>
        <dbReference type="ChEBI" id="CHEBI:29105"/>
    </ligand>
</feature>
<dbReference type="PROSITE" id="PS50305">
    <property type="entry name" value="SIRTUIN"/>
    <property type="match status" value="1"/>
</dbReference>
<keyword evidence="3" id="KW-0520">NAD</keyword>
<keyword evidence="7" id="KW-1185">Reference proteome</keyword>
<dbReference type="Proteomes" id="UP001418796">
    <property type="component" value="Unassembled WGS sequence"/>
</dbReference>
<feature type="active site" description="Proton acceptor" evidence="4">
    <location>
        <position position="120"/>
    </location>
</feature>
<dbReference type="CDD" id="cd01407">
    <property type="entry name" value="SIR2-fam"/>
    <property type="match status" value="1"/>
</dbReference>
<dbReference type="GO" id="GO:0034979">
    <property type="term" value="F:NAD-dependent protein lysine deacetylase activity"/>
    <property type="evidence" value="ECO:0007669"/>
    <property type="project" value="UniProtKB-EC"/>
</dbReference>
<keyword evidence="4" id="KW-0862">Zinc</keyword>
<dbReference type="InterPro" id="IPR050134">
    <property type="entry name" value="NAD-dep_sirtuin_deacylases"/>
</dbReference>
<evidence type="ECO:0000256" key="2">
    <source>
        <dbReference type="ARBA" id="ARBA00022679"/>
    </source>
</evidence>
<dbReference type="SUPFAM" id="SSF52467">
    <property type="entry name" value="DHS-like NAD/FAD-binding domain"/>
    <property type="match status" value="1"/>
</dbReference>
<organism evidence="6 7">
    <name type="scientific">Alkalicoccobacillus gibsonii</name>
    <dbReference type="NCBI Taxonomy" id="79881"/>
    <lineage>
        <taxon>Bacteria</taxon>
        <taxon>Bacillati</taxon>
        <taxon>Bacillota</taxon>
        <taxon>Bacilli</taxon>
        <taxon>Bacillales</taxon>
        <taxon>Bacillaceae</taxon>
        <taxon>Alkalicoccobacillus</taxon>
    </lineage>
</organism>
<evidence type="ECO:0000256" key="4">
    <source>
        <dbReference type="PROSITE-ProRule" id="PRU00236"/>
    </source>
</evidence>
<feature type="domain" description="Deacetylase sirtuin-type" evidence="5">
    <location>
        <begin position="1"/>
        <end position="246"/>
    </location>
</feature>
<keyword evidence="6" id="KW-0012">Acyltransferase</keyword>
<evidence type="ECO:0000256" key="1">
    <source>
        <dbReference type="ARBA" id="ARBA00012928"/>
    </source>
</evidence>
<name>A0ABU9VGT5_9BACI</name>
<gene>
    <name evidence="6" type="ORF">MKY91_02995</name>
</gene>
<dbReference type="PANTHER" id="PTHR11085:SF4">
    <property type="entry name" value="NAD-DEPENDENT PROTEIN DEACYLASE"/>
    <property type="match status" value="1"/>
</dbReference>
<evidence type="ECO:0000259" key="5">
    <source>
        <dbReference type="PROSITE" id="PS50305"/>
    </source>
</evidence>
<accession>A0ABU9VGT5</accession>
<sequence length="246" mass="27485">MSDVAQLAKLIKQASAITVLTGAGVSTASGIPDFRSSSGMWTEDRSREYYMSTRYFSRDPIDFWRRYKDIFHIKLMQNYKPNLVHTFIKDLEKDKRVYVVTQNVDGLHQAAGSSSVIEYHGSLHTATCPVCGTKMSSAQILEEETPRCHNESCQTIVRPDIVLFGDPISKHSEAEHVINSSDLVLTLGTSLQVSPFNMLPEYAAYERGLPTALLNGEPTMMDSLFSLQLRGDLSETVLSLKKELSE</sequence>
<evidence type="ECO:0000313" key="7">
    <source>
        <dbReference type="Proteomes" id="UP001418796"/>
    </source>
</evidence>
<dbReference type="EC" id="2.3.1.286" evidence="1"/>
<dbReference type="InterPro" id="IPR026590">
    <property type="entry name" value="Ssirtuin_cat_dom"/>
</dbReference>
<proteinExistence type="predicted"/>
<keyword evidence="2 6" id="KW-0808">Transferase</keyword>
<reference evidence="6 7" key="1">
    <citation type="submission" date="2024-03" db="EMBL/GenBank/DDBJ databases">
        <title>Bacilli Hybrid Assemblies.</title>
        <authorList>
            <person name="Kovac J."/>
        </authorList>
    </citation>
    <scope>NUCLEOTIDE SEQUENCE [LARGE SCALE GENOMIC DNA]</scope>
    <source>
        <strain evidence="6 7">FSL R7-0666</strain>
    </source>
</reference>
<feature type="binding site" evidence="4">
    <location>
        <position position="153"/>
    </location>
    <ligand>
        <name>Zn(2+)</name>
        <dbReference type="ChEBI" id="CHEBI:29105"/>
    </ligand>
</feature>
<dbReference type="NCBIfam" id="NF001754">
    <property type="entry name" value="PRK00481.1-4"/>
    <property type="match status" value="1"/>
</dbReference>
<dbReference type="RefSeq" id="WP_343129287.1">
    <property type="nucleotide sequence ID" value="NZ_JBCITK010000001.1"/>
</dbReference>
<dbReference type="Gene3D" id="3.30.1600.10">
    <property type="entry name" value="SIR2/SIRT2 'Small Domain"/>
    <property type="match status" value="1"/>
</dbReference>
<protein>
    <recommendedName>
        <fullName evidence="1">protein acetyllysine N-acetyltransferase</fullName>
        <ecNumber evidence="1">2.3.1.286</ecNumber>
    </recommendedName>
</protein>
<dbReference type="Pfam" id="PF02146">
    <property type="entry name" value="SIR2"/>
    <property type="match status" value="1"/>
</dbReference>